<comment type="similarity">
    <text evidence="2 16">Belongs to the mitochondrial carrier (TC 2.A.29) family.</text>
</comment>
<feature type="region of interest" description="Disordered" evidence="18">
    <location>
        <begin position="406"/>
        <end position="434"/>
    </location>
</feature>
<evidence type="ECO:0000256" key="6">
    <source>
        <dbReference type="ARBA" id="ARBA00022692"/>
    </source>
</evidence>
<evidence type="ECO:0000313" key="19">
    <source>
        <dbReference type="EMBL" id="CAI9774492.1"/>
    </source>
</evidence>
<evidence type="ECO:0000256" key="14">
    <source>
        <dbReference type="ARBA" id="ARBA00045250"/>
    </source>
</evidence>
<dbReference type="FunFam" id="1.50.40.10:FF:000001">
    <property type="entry name" value="ADP,ATP carrier protein, mitochondrial"/>
    <property type="match status" value="1"/>
</dbReference>
<feature type="transmembrane region" description="Helical" evidence="17">
    <location>
        <begin position="237"/>
        <end position="258"/>
    </location>
</feature>
<dbReference type="PANTHER" id="PTHR45635">
    <property type="entry name" value="ADP,ATP CARRIER PROTEIN 1-RELATED-RELATED"/>
    <property type="match status" value="1"/>
</dbReference>
<keyword evidence="8" id="KW-0999">Mitochondrion inner membrane</keyword>
<dbReference type="PANTHER" id="PTHR45635:SF47">
    <property type="entry name" value="ADP,ATP CARRIER PROTEIN, MITOCHONDRIAL"/>
    <property type="match status" value="1"/>
</dbReference>
<comment type="function">
    <text evidence="14">ADP:ATP antiporter that mediates import of ADP into the mitochondrial matrix for ATP synthesis, and export of ATP out to fuel the cell. Cycles between the cytoplasmic-open state (c-state) and the matrix-open state (m-state): operates by the alternating access mechanism with a single substrate-binding site intermittently exposed to either the cytosolic (c-state) or matrix (m-state) side of the inner mitochondrial membrane.</text>
</comment>
<keyword evidence="6 15" id="KW-0812">Transmembrane</keyword>
<keyword evidence="11" id="KW-0496">Mitochondrion</keyword>
<evidence type="ECO:0000256" key="10">
    <source>
        <dbReference type="ARBA" id="ARBA00022989"/>
    </source>
</evidence>
<feature type="repeat" description="Solcar" evidence="15">
    <location>
        <begin position="135"/>
        <end position="227"/>
    </location>
</feature>
<comment type="function">
    <text evidence="17">Catalyzes the exchange of ADP and ATP across the membrane.</text>
</comment>
<dbReference type="AlphaFoldDB" id="A0AAD2E0C5"/>
<evidence type="ECO:0000256" key="4">
    <source>
        <dbReference type="ARBA" id="ARBA00022448"/>
    </source>
</evidence>
<dbReference type="InterPro" id="IPR023395">
    <property type="entry name" value="MCP_dom_sf"/>
</dbReference>
<evidence type="ECO:0000256" key="18">
    <source>
        <dbReference type="SAM" id="MobiDB-lite"/>
    </source>
</evidence>
<comment type="catalytic activity">
    <reaction evidence="13">
        <text>ADP(in) + ATP(out) = ADP(out) + ATP(in)</text>
        <dbReference type="Rhea" id="RHEA:34999"/>
        <dbReference type="ChEBI" id="CHEBI:30616"/>
        <dbReference type="ChEBI" id="CHEBI:456216"/>
    </reaction>
    <physiologicalReaction direction="left-to-right" evidence="13">
        <dbReference type="Rhea" id="RHEA:35000"/>
    </physiologicalReaction>
</comment>
<dbReference type="Proteomes" id="UP000834106">
    <property type="component" value="Chromosome 13"/>
</dbReference>
<evidence type="ECO:0000256" key="13">
    <source>
        <dbReference type="ARBA" id="ARBA00024143"/>
    </source>
</evidence>
<evidence type="ECO:0000256" key="11">
    <source>
        <dbReference type="ARBA" id="ARBA00023128"/>
    </source>
</evidence>
<keyword evidence="9" id="KW-0809">Transit peptide</keyword>
<comment type="subcellular location">
    <subcellularLocation>
        <location evidence="17">Membrane</location>
        <topology evidence="17">Multi-pass membrane protein</topology>
    </subcellularLocation>
    <subcellularLocation>
        <location evidence="1">Mitochondrion inner membrane</location>
        <topology evidence="1">Multi-pass membrane protein</topology>
    </subcellularLocation>
</comment>
<keyword evidence="10 17" id="KW-1133">Transmembrane helix</keyword>
<feature type="compositionally biased region" description="Polar residues" evidence="18">
    <location>
        <begin position="406"/>
        <end position="422"/>
    </location>
</feature>
<dbReference type="SUPFAM" id="SSF103506">
    <property type="entry name" value="Mitochondrial carrier"/>
    <property type="match status" value="1"/>
</dbReference>
<dbReference type="InterPro" id="IPR002113">
    <property type="entry name" value="ADT_euk_type"/>
</dbReference>
<proteinExistence type="inferred from homology"/>
<comment type="caution">
    <text evidence="17">Lacks conserved residue(s) required for the propagation of feature annotation.</text>
</comment>
<evidence type="ECO:0000256" key="12">
    <source>
        <dbReference type="ARBA" id="ARBA00023136"/>
    </source>
</evidence>
<name>A0AAD2E0C5_9LAMI</name>
<evidence type="ECO:0000256" key="17">
    <source>
        <dbReference type="RuleBase" id="RU368008"/>
    </source>
</evidence>
<feature type="compositionally biased region" description="Basic residues" evidence="18">
    <location>
        <begin position="423"/>
        <end position="434"/>
    </location>
</feature>
<keyword evidence="12 15" id="KW-0472">Membrane</keyword>
<evidence type="ECO:0000256" key="3">
    <source>
        <dbReference type="ARBA" id="ARBA00011245"/>
    </source>
</evidence>
<evidence type="ECO:0000256" key="1">
    <source>
        <dbReference type="ARBA" id="ARBA00004448"/>
    </source>
</evidence>
<evidence type="ECO:0000256" key="5">
    <source>
        <dbReference type="ARBA" id="ARBA00022449"/>
    </source>
</evidence>
<evidence type="ECO:0000256" key="8">
    <source>
        <dbReference type="ARBA" id="ARBA00022792"/>
    </source>
</evidence>
<dbReference type="InterPro" id="IPR018108">
    <property type="entry name" value="MCP_transmembrane"/>
</dbReference>
<evidence type="ECO:0000256" key="7">
    <source>
        <dbReference type="ARBA" id="ARBA00022737"/>
    </source>
</evidence>
<protein>
    <recommendedName>
        <fullName evidence="17">ADP/ATP translocase</fullName>
    </recommendedName>
    <alternativeName>
        <fullName evidence="17">ADP,ATP carrier protein</fullName>
    </alternativeName>
</protein>
<sequence length="434" mass="47777">MTCRTTQDLSLVSANASPVFVQAPAEKGLGSFAIDFLMGGVSAAVSKTAAAPIERVKLLIQNQDEMIKTGRLSEPYKGIGECFKRTIREEGFGSLWRGNTANVIRYFPTQALNFAFKDYFKRLFNFKKDRDGYWKWFAGNLASGGAAGASSLLFVYSLDYARTRLANDAKAAKKGGERQFNGLIDVYRKTLKSDGVAGLYRGFNISCVGIIVYRGLYFGMYDSLKPVLLTGSLQDSFFASFALGWLITNGAGLASYPIDTVRRRMMMTSGEAVKYNSSLDAFAQILKNEGAKSLFKGAGANILRAVAGAGVLAGYDKLQGRTLLDTYTYSSFSSSRSLYSSPHSLQQLLHCPKQLKLQYFHSFPLPLRVEQQPLPRLSLKRATSCVSTSILLSSVMALDHAQIAESNMASQPTRSSAMQNLTRHQHHQYLKHVP</sequence>
<accession>A0AAD2E0C5</accession>
<keyword evidence="7" id="KW-0677">Repeat</keyword>
<dbReference type="GO" id="GO:0140021">
    <property type="term" value="P:mitochondrial ADP transmembrane transport"/>
    <property type="evidence" value="ECO:0007669"/>
    <property type="project" value="InterPro"/>
</dbReference>
<evidence type="ECO:0000313" key="20">
    <source>
        <dbReference type="Proteomes" id="UP000834106"/>
    </source>
</evidence>
<dbReference type="EMBL" id="OU503048">
    <property type="protein sequence ID" value="CAI9774492.1"/>
    <property type="molecule type" value="Genomic_DNA"/>
</dbReference>
<dbReference type="Gene3D" id="1.50.40.10">
    <property type="entry name" value="Mitochondrial carrier domain"/>
    <property type="match status" value="1"/>
</dbReference>
<evidence type="ECO:0000256" key="15">
    <source>
        <dbReference type="PROSITE-ProRule" id="PRU00282"/>
    </source>
</evidence>
<dbReference type="InterPro" id="IPR002067">
    <property type="entry name" value="MCP"/>
</dbReference>
<reference evidence="19" key="1">
    <citation type="submission" date="2023-05" db="EMBL/GenBank/DDBJ databases">
        <authorList>
            <person name="Huff M."/>
        </authorList>
    </citation>
    <scope>NUCLEOTIDE SEQUENCE</scope>
</reference>
<keyword evidence="20" id="KW-1185">Reference proteome</keyword>
<dbReference type="Pfam" id="PF00153">
    <property type="entry name" value="Mito_carr"/>
    <property type="match status" value="3"/>
</dbReference>
<keyword evidence="5" id="KW-0050">Antiport</keyword>
<dbReference type="GO" id="GO:0005743">
    <property type="term" value="C:mitochondrial inner membrane"/>
    <property type="evidence" value="ECO:0007669"/>
    <property type="project" value="UniProtKB-SubCell"/>
</dbReference>
<dbReference type="PRINTS" id="PR00926">
    <property type="entry name" value="MITOCARRIER"/>
</dbReference>
<dbReference type="PRINTS" id="PR00927">
    <property type="entry name" value="ADPTRNSLCASE"/>
</dbReference>
<gene>
    <name evidence="19" type="ORF">FPE_LOCUS21922</name>
</gene>
<evidence type="ECO:0000256" key="16">
    <source>
        <dbReference type="RuleBase" id="RU000488"/>
    </source>
</evidence>
<keyword evidence="4 16" id="KW-0813">Transport</keyword>
<evidence type="ECO:0000256" key="9">
    <source>
        <dbReference type="ARBA" id="ARBA00022946"/>
    </source>
</evidence>
<feature type="repeat" description="Solcar" evidence="15">
    <location>
        <begin position="30"/>
        <end position="123"/>
    </location>
</feature>
<feature type="transmembrane region" description="Helical" evidence="17">
    <location>
        <begin position="198"/>
        <end position="217"/>
    </location>
</feature>
<dbReference type="GO" id="GO:0005471">
    <property type="term" value="F:ATP:ADP antiporter activity"/>
    <property type="evidence" value="ECO:0007669"/>
    <property type="project" value="UniProtKB-UniRule"/>
</dbReference>
<dbReference type="PROSITE" id="PS50920">
    <property type="entry name" value="SOLCAR"/>
    <property type="match status" value="3"/>
</dbReference>
<organism evidence="19 20">
    <name type="scientific">Fraxinus pennsylvanica</name>
    <dbReference type="NCBI Taxonomy" id="56036"/>
    <lineage>
        <taxon>Eukaryota</taxon>
        <taxon>Viridiplantae</taxon>
        <taxon>Streptophyta</taxon>
        <taxon>Embryophyta</taxon>
        <taxon>Tracheophyta</taxon>
        <taxon>Spermatophyta</taxon>
        <taxon>Magnoliopsida</taxon>
        <taxon>eudicotyledons</taxon>
        <taxon>Gunneridae</taxon>
        <taxon>Pentapetalae</taxon>
        <taxon>asterids</taxon>
        <taxon>lamiids</taxon>
        <taxon>Lamiales</taxon>
        <taxon>Oleaceae</taxon>
        <taxon>Oleeae</taxon>
        <taxon>Fraxinus</taxon>
    </lineage>
</organism>
<dbReference type="GO" id="GO:1990544">
    <property type="term" value="P:mitochondrial ATP transmembrane transport"/>
    <property type="evidence" value="ECO:0007669"/>
    <property type="project" value="InterPro"/>
</dbReference>
<feature type="repeat" description="Solcar" evidence="15">
    <location>
        <begin position="235"/>
        <end position="321"/>
    </location>
</feature>
<evidence type="ECO:0000256" key="2">
    <source>
        <dbReference type="ARBA" id="ARBA00006375"/>
    </source>
</evidence>
<comment type="subunit">
    <text evidence="3 17">Monomer.</text>
</comment>